<dbReference type="Gene3D" id="3.40.50.11540">
    <property type="entry name" value="NADH-ubiquinone oxidoreductase 51kDa subunit"/>
    <property type="match status" value="1"/>
</dbReference>
<dbReference type="SUPFAM" id="SSF51230">
    <property type="entry name" value="Single hybrid motif"/>
    <property type="match status" value="1"/>
</dbReference>
<keyword evidence="7" id="KW-0411">Iron-sulfur</keyword>
<gene>
    <name evidence="11" type="ORF">ENJ10_05760</name>
</gene>
<dbReference type="InterPro" id="IPR019554">
    <property type="entry name" value="Soluble_ligand-bd"/>
</dbReference>
<evidence type="ECO:0000259" key="8">
    <source>
        <dbReference type="Pfam" id="PF01512"/>
    </source>
</evidence>
<feature type="domain" description="Soluble ligand binding" evidence="9">
    <location>
        <begin position="162"/>
        <end position="207"/>
    </location>
</feature>
<feature type="domain" description="NADH-ubiquinone oxidoreductase 51kDa subunit FMN-binding" evidence="8">
    <location>
        <begin position="10"/>
        <end position="149"/>
    </location>
</feature>
<keyword evidence="1" id="KW-0813">Transport</keyword>
<dbReference type="Pfam" id="PF13534">
    <property type="entry name" value="Fer4_17"/>
    <property type="match status" value="1"/>
</dbReference>
<dbReference type="GO" id="GO:0009055">
    <property type="term" value="F:electron transfer activity"/>
    <property type="evidence" value="ECO:0007669"/>
    <property type="project" value="InterPro"/>
</dbReference>
<dbReference type="InterPro" id="IPR010208">
    <property type="entry name" value="Ion_transpt_RnfC/RsxC"/>
</dbReference>
<dbReference type="GO" id="GO:0016020">
    <property type="term" value="C:membrane"/>
    <property type="evidence" value="ECO:0007669"/>
    <property type="project" value="InterPro"/>
</dbReference>
<dbReference type="InterPro" id="IPR017900">
    <property type="entry name" value="4Fe4S_Fe_S_CS"/>
</dbReference>
<evidence type="ECO:0000256" key="7">
    <source>
        <dbReference type="ARBA" id="ARBA00023014"/>
    </source>
</evidence>
<dbReference type="PANTHER" id="PTHR43034">
    <property type="entry name" value="ION-TRANSLOCATING OXIDOREDUCTASE COMPLEX SUBUNIT C"/>
    <property type="match status" value="1"/>
</dbReference>
<keyword evidence="2" id="KW-0004">4Fe-4S</keyword>
<dbReference type="SUPFAM" id="SSF142019">
    <property type="entry name" value="Nqo1 FMN-binding domain-like"/>
    <property type="match status" value="1"/>
</dbReference>
<evidence type="ECO:0000256" key="3">
    <source>
        <dbReference type="ARBA" id="ARBA00022723"/>
    </source>
</evidence>
<dbReference type="SUPFAM" id="SSF142984">
    <property type="entry name" value="Nqo1 middle domain-like"/>
    <property type="match status" value="1"/>
</dbReference>
<reference evidence="11" key="1">
    <citation type="journal article" date="2020" name="mSystems">
        <title>Genome- and Community-Level Interaction Insights into Carbon Utilization and Element Cycling Functions of Hydrothermarchaeota in Hydrothermal Sediment.</title>
        <authorList>
            <person name="Zhou Z."/>
            <person name="Liu Y."/>
            <person name="Xu W."/>
            <person name="Pan J."/>
            <person name="Luo Z.H."/>
            <person name="Li M."/>
        </authorList>
    </citation>
    <scope>NUCLEOTIDE SEQUENCE [LARGE SCALE GENOMIC DNA]</scope>
    <source>
        <strain evidence="11">HyVt-456</strain>
    </source>
</reference>
<dbReference type="PIRSF" id="PIRSF036408">
    <property type="entry name" value="PduS_prd"/>
    <property type="match status" value="1"/>
</dbReference>
<dbReference type="PROSITE" id="PS00198">
    <property type="entry name" value="4FE4S_FER_1"/>
    <property type="match status" value="1"/>
</dbReference>
<sequence length="452" mass="49536">MTQQEFIRTIKEAGIVGAGGAGFPTWKKLENPVDTVIINGAECEPLLFKDVTLMENHAPEIIEGLQAVMETVGAAEGIVAIKNKNRKAIERINAALKKNMRVFEMEDVYPAGDEYEVVFHATGKRIPAGGFPFQIGVLVQNVETIYNIRRALKGFPVTDSLVTVSGAVESPLTAWFPLGMSYGDVLKAAGAITAENYIILDGGPMMGKTVSDLNTTVSKTTSGLVIIDSESHLAGRKSQSERTFRKIGKSTCDQCSLCTEMCPRYLMGYPIQPHLVMRSLLTSDPLSSSLTHWAQACCECNVCSLWACPEELDPRNVCATTKRDLRQKGMWQEAEQQQSLMTEAHPLKEYRSVPTQRLMRKLGLDKLYRRAPFREDIPSPHSLRISMKQHIGAAAEPLVSVGDRVKKGQPLARAAEAALSVPVHAPRDGVVAAVEEDAITIIPDNQPPKLAR</sequence>
<evidence type="ECO:0000256" key="2">
    <source>
        <dbReference type="ARBA" id="ARBA00022485"/>
    </source>
</evidence>
<dbReference type="InterPro" id="IPR026902">
    <property type="entry name" value="RnfC_N"/>
</dbReference>
<comment type="caution">
    <text evidence="11">The sequence shown here is derived from an EMBL/GenBank/DDBJ whole genome shotgun (WGS) entry which is preliminary data.</text>
</comment>
<evidence type="ECO:0000259" key="10">
    <source>
        <dbReference type="Pfam" id="PF13375"/>
    </source>
</evidence>
<keyword evidence="4" id="KW-0677">Repeat</keyword>
<dbReference type="InterPro" id="IPR017054">
    <property type="entry name" value="PduS"/>
</dbReference>
<dbReference type="GO" id="GO:0051539">
    <property type="term" value="F:4 iron, 4 sulfur cluster binding"/>
    <property type="evidence" value="ECO:0007669"/>
    <property type="project" value="UniProtKB-KW"/>
</dbReference>
<dbReference type="Pfam" id="PF01512">
    <property type="entry name" value="Complex1_51K"/>
    <property type="match status" value="1"/>
</dbReference>
<dbReference type="Gene3D" id="2.40.50.100">
    <property type="match status" value="1"/>
</dbReference>
<dbReference type="InterPro" id="IPR011053">
    <property type="entry name" value="Single_hybrid_motif"/>
</dbReference>
<dbReference type="AlphaFoldDB" id="A0A7V1PV22"/>
<evidence type="ECO:0000259" key="9">
    <source>
        <dbReference type="Pfam" id="PF10531"/>
    </source>
</evidence>
<dbReference type="GO" id="GO:0046872">
    <property type="term" value="F:metal ion binding"/>
    <property type="evidence" value="ECO:0007669"/>
    <property type="project" value="UniProtKB-KW"/>
</dbReference>
<evidence type="ECO:0000313" key="11">
    <source>
        <dbReference type="EMBL" id="HED10172.1"/>
    </source>
</evidence>
<evidence type="ECO:0000256" key="4">
    <source>
        <dbReference type="ARBA" id="ARBA00022737"/>
    </source>
</evidence>
<protein>
    <submittedName>
        <fullName evidence="11">NADH dehydrogenase subunit</fullName>
    </submittedName>
</protein>
<evidence type="ECO:0000256" key="5">
    <source>
        <dbReference type="ARBA" id="ARBA00022982"/>
    </source>
</evidence>
<dbReference type="PANTHER" id="PTHR43034:SF2">
    <property type="entry name" value="ION-TRANSLOCATING OXIDOREDUCTASE COMPLEX SUBUNIT C"/>
    <property type="match status" value="1"/>
</dbReference>
<proteinExistence type="predicted"/>
<feature type="domain" description="RnfC Barrel sandwich hybrid" evidence="10">
    <location>
        <begin position="375"/>
        <end position="438"/>
    </location>
</feature>
<organism evidence="11">
    <name type="scientific">Caldithrix abyssi</name>
    <dbReference type="NCBI Taxonomy" id="187145"/>
    <lineage>
        <taxon>Bacteria</taxon>
        <taxon>Pseudomonadati</taxon>
        <taxon>Calditrichota</taxon>
        <taxon>Calditrichia</taxon>
        <taxon>Calditrichales</taxon>
        <taxon>Calditrichaceae</taxon>
        <taxon>Caldithrix</taxon>
    </lineage>
</organism>
<name>A0A7V1PV22_CALAY</name>
<dbReference type="Pfam" id="PF10531">
    <property type="entry name" value="SLBB"/>
    <property type="match status" value="1"/>
</dbReference>
<dbReference type="Proteomes" id="UP000886005">
    <property type="component" value="Unassembled WGS sequence"/>
</dbReference>
<accession>A0A7V1PV22</accession>
<evidence type="ECO:0000256" key="6">
    <source>
        <dbReference type="ARBA" id="ARBA00023004"/>
    </source>
</evidence>
<dbReference type="InterPro" id="IPR011538">
    <property type="entry name" value="Nuo51_FMN-bd"/>
</dbReference>
<keyword evidence="6" id="KW-0408">Iron</keyword>
<keyword evidence="5" id="KW-0249">Electron transport</keyword>
<keyword evidence="3" id="KW-0479">Metal-binding</keyword>
<evidence type="ECO:0000256" key="1">
    <source>
        <dbReference type="ARBA" id="ARBA00022448"/>
    </source>
</evidence>
<dbReference type="InterPro" id="IPR037225">
    <property type="entry name" value="Nuo51_FMN-bd_sf"/>
</dbReference>
<dbReference type="SUPFAM" id="SSF46548">
    <property type="entry name" value="alpha-helical ferredoxin"/>
    <property type="match status" value="1"/>
</dbReference>
<dbReference type="EMBL" id="DRLD01000159">
    <property type="protein sequence ID" value="HED10172.1"/>
    <property type="molecule type" value="Genomic_DNA"/>
</dbReference>
<dbReference type="Pfam" id="PF13375">
    <property type="entry name" value="RnfC_N"/>
    <property type="match status" value="1"/>
</dbReference>